<reference evidence="1" key="1">
    <citation type="submission" date="2021-01" db="EMBL/GenBank/DDBJ databases">
        <authorList>
            <person name="Corre E."/>
            <person name="Pelletier E."/>
            <person name="Niang G."/>
            <person name="Scheremetjew M."/>
            <person name="Finn R."/>
            <person name="Kale V."/>
            <person name="Holt S."/>
            <person name="Cochrane G."/>
            <person name="Meng A."/>
            <person name="Brown T."/>
            <person name="Cohen L."/>
        </authorList>
    </citation>
    <scope>NUCLEOTIDE SEQUENCE</scope>
    <source>
        <strain evidence="1">CCMP2222</strain>
    </source>
</reference>
<evidence type="ECO:0000313" key="1">
    <source>
        <dbReference type="EMBL" id="CAD9393875.1"/>
    </source>
</evidence>
<sequence>MACRMTQGERVELAVFADIDEVKGKCARSLERINDTLIPQGVHLARMDYRFWGLAPAGGKIKKMVLDEKPLEEKAKEAVLKHYTLPLAAMQALCRTANLSLAILDTALVDKRLGPFARNHDGGALETKGSLPDGSPLGTYPKIMCNVTKDNLPQFGQPFRKLVKLCSTDGQDIYPNCYHHLLFGSGVWYFDLPAGLCRIDLECDWTTGWRLVHRGYTPMAYQIRPGMKLVQQVIGPDSWQASVSCQDDMFTDAEVLEDV</sequence>
<proteinExistence type="predicted"/>
<protein>
    <submittedName>
        <fullName evidence="1">Uncharacterized protein</fullName>
    </submittedName>
</protein>
<name>A0A7S2BDR0_9DINO</name>
<organism evidence="1">
    <name type="scientific">Alexandrium andersonii</name>
    <dbReference type="NCBI Taxonomy" id="327968"/>
    <lineage>
        <taxon>Eukaryota</taxon>
        <taxon>Sar</taxon>
        <taxon>Alveolata</taxon>
        <taxon>Dinophyceae</taxon>
        <taxon>Gonyaulacales</taxon>
        <taxon>Pyrocystaceae</taxon>
        <taxon>Alexandrium</taxon>
    </lineage>
</organism>
<accession>A0A7S2BDR0</accession>
<dbReference type="AlphaFoldDB" id="A0A7S2BDR0"/>
<gene>
    <name evidence="1" type="ORF">AAND1436_LOCUS10494</name>
</gene>
<dbReference type="EMBL" id="HBGQ01021158">
    <property type="protein sequence ID" value="CAD9393875.1"/>
    <property type="molecule type" value="Transcribed_RNA"/>
</dbReference>